<comment type="similarity">
    <text evidence="1 3 4">Belongs to the Glu/Leu/Phe/Val dehydrogenases family.</text>
</comment>
<dbReference type="RefSeq" id="WP_378586014.1">
    <property type="nucleotide sequence ID" value="NZ_JBHSKD010000002.1"/>
</dbReference>
<organism evidence="6 7">
    <name type="scientific">Nocardioides taihuensis</name>
    <dbReference type="NCBI Taxonomy" id="1835606"/>
    <lineage>
        <taxon>Bacteria</taxon>
        <taxon>Bacillati</taxon>
        <taxon>Actinomycetota</taxon>
        <taxon>Actinomycetes</taxon>
        <taxon>Propionibacteriales</taxon>
        <taxon>Nocardioidaceae</taxon>
        <taxon>Nocardioides</taxon>
    </lineage>
</organism>
<dbReference type="Proteomes" id="UP001596087">
    <property type="component" value="Unassembled WGS sequence"/>
</dbReference>
<dbReference type="InterPro" id="IPR036291">
    <property type="entry name" value="NAD(P)-bd_dom_sf"/>
</dbReference>
<keyword evidence="7" id="KW-1185">Reference proteome</keyword>
<dbReference type="SMART" id="SM00839">
    <property type="entry name" value="ELFV_dehydrog"/>
    <property type="match status" value="1"/>
</dbReference>
<evidence type="ECO:0000313" key="6">
    <source>
        <dbReference type="EMBL" id="MFC5175366.1"/>
    </source>
</evidence>
<dbReference type="InterPro" id="IPR006096">
    <property type="entry name" value="Glu/Leu/Phe/Val/Trp_DH_C"/>
</dbReference>
<sequence length="379" mass="39878">MTVGAFNEQVAGAEATAFWPVDDLGPEKVVFLRLPLGCTATVVVDNTALGVGIGGTRMTTTVDAAEVARLARAMTIKNAAAALPHGGAKSGITIPRPLDVAERERVVRAFAVAIRGLTDYVPGPDMGTCETDMAWVRDEIGRAIGLPAVLGGIPLDELGATGYGLAVTAEALEEAGLLEVRGARVIVQGFGAVGKHAALQLAERGALVVGVSDVRGAIYQPDGLDLEALAAFKGEQGVHEFPFGTEVPRDDLLTMECDIFVPAAQADVITKQNVDTLHTRFVLQGANLPITPEAEHELHQRGVLCIPDVIANAGGVICGAVEYAGGNRDQASLAISTKVRRNVLQVLERMKADGLEPRAAALRMAHERIAAAEGYRRRF</sequence>
<gene>
    <name evidence="6" type="ORF">ACFPGP_01700</name>
</gene>
<dbReference type="SUPFAM" id="SSF53223">
    <property type="entry name" value="Aminoacid dehydrogenase-like, N-terminal domain"/>
    <property type="match status" value="1"/>
</dbReference>
<evidence type="ECO:0000256" key="2">
    <source>
        <dbReference type="ARBA" id="ARBA00023002"/>
    </source>
</evidence>
<feature type="domain" description="Glutamate/phenylalanine/leucine/valine/L-tryptophan dehydrogenase C-terminal" evidence="5">
    <location>
        <begin position="152"/>
        <end position="377"/>
    </location>
</feature>
<dbReference type="SUPFAM" id="SSF51735">
    <property type="entry name" value="NAD(P)-binding Rossmann-fold domains"/>
    <property type="match status" value="1"/>
</dbReference>
<dbReference type="EMBL" id="JBHSKD010000002">
    <property type="protein sequence ID" value="MFC5175366.1"/>
    <property type="molecule type" value="Genomic_DNA"/>
</dbReference>
<dbReference type="GO" id="GO:0016491">
    <property type="term" value="F:oxidoreductase activity"/>
    <property type="evidence" value="ECO:0007669"/>
    <property type="project" value="UniProtKB-KW"/>
</dbReference>
<protein>
    <recommendedName>
        <fullName evidence="3">Glutamate dehydrogenase</fullName>
    </recommendedName>
</protein>
<name>A0ABW0BDP1_9ACTN</name>
<dbReference type="InterPro" id="IPR046346">
    <property type="entry name" value="Aminoacid_DH-like_N_sf"/>
</dbReference>
<keyword evidence="2 3" id="KW-0560">Oxidoreductase</keyword>
<reference evidence="7" key="1">
    <citation type="journal article" date="2019" name="Int. J. Syst. Evol. Microbiol.">
        <title>The Global Catalogue of Microorganisms (GCM) 10K type strain sequencing project: providing services to taxonomists for standard genome sequencing and annotation.</title>
        <authorList>
            <consortium name="The Broad Institute Genomics Platform"/>
            <consortium name="The Broad Institute Genome Sequencing Center for Infectious Disease"/>
            <person name="Wu L."/>
            <person name="Ma J."/>
        </authorList>
    </citation>
    <scope>NUCLEOTIDE SEQUENCE [LARGE SCALE GENOMIC DNA]</scope>
    <source>
        <strain evidence="7">DFY41</strain>
    </source>
</reference>
<dbReference type="Gene3D" id="3.40.50.720">
    <property type="entry name" value="NAD(P)-binding Rossmann-like Domain"/>
    <property type="match status" value="1"/>
</dbReference>
<evidence type="ECO:0000256" key="4">
    <source>
        <dbReference type="RuleBase" id="RU004417"/>
    </source>
</evidence>
<dbReference type="PANTHER" id="PTHR11606:SF13">
    <property type="entry name" value="GLUTAMATE DEHYDROGENASE 1, MITOCHONDRIAL"/>
    <property type="match status" value="1"/>
</dbReference>
<dbReference type="Gene3D" id="3.40.50.10860">
    <property type="entry name" value="Leucine Dehydrogenase, chain A, domain 1"/>
    <property type="match status" value="1"/>
</dbReference>
<dbReference type="InterPro" id="IPR006097">
    <property type="entry name" value="Glu/Leu/Phe/Val/Trp_DH_dimer"/>
</dbReference>
<dbReference type="InterPro" id="IPR014362">
    <property type="entry name" value="Glu_DH"/>
</dbReference>
<evidence type="ECO:0000256" key="1">
    <source>
        <dbReference type="ARBA" id="ARBA00006382"/>
    </source>
</evidence>
<dbReference type="PIRSF" id="PIRSF000185">
    <property type="entry name" value="Glu_DH"/>
    <property type="match status" value="1"/>
</dbReference>
<dbReference type="PANTHER" id="PTHR11606">
    <property type="entry name" value="GLUTAMATE DEHYDROGENASE"/>
    <property type="match status" value="1"/>
</dbReference>
<dbReference type="Pfam" id="PF02812">
    <property type="entry name" value="ELFV_dehydrog_N"/>
    <property type="match status" value="1"/>
</dbReference>
<evidence type="ECO:0000313" key="7">
    <source>
        <dbReference type="Proteomes" id="UP001596087"/>
    </source>
</evidence>
<dbReference type="Pfam" id="PF00208">
    <property type="entry name" value="ELFV_dehydrog"/>
    <property type="match status" value="1"/>
</dbReference>
<evidence type="ECO:0000259" key="5">
    <source>
        <dbReference type="SMART" id="SM00839"/>
    </source>
</evidence>
<accession>A0ABW0BDP1</accession>
<comment type="caution">
    <text evidence="6">The sequence shown here is derived from an EMBL/GenBank/DDBJ whole genome shotgun (WGS) entry which is preliminary data.</text>
</comment>
<dbReference type="InterPro" id="IPR006095">
    <property type="entry name" value="Glu/Leu/Phe/Val/Trp_DH"/>
</dbReference>
<proteinExistence type="inferred from homology"/>
<evidence type="ECO:0000256" key="3">
    <source>
        <dbReference type="PIRNR" id="PIRNR000185"/>
    </source>
</evidence>
<dbReference type="PRINTS" id="PR00082">
    <property type="entry name" value="GLFDHDRGNASE"/>
</dbReference>